<evidence type="ECO:0000259" key="1">
    <source>
        <dbReference type="Pfam" id="PF07179"/>
    </source>
</evidence>
<sequence>MALKNIPTPAFAEDDGRADPALERALADWSRDPAAEPRLIAALTGARLLVPVVAVLGEAETGPDGLRREKSSEMAVLTLALPDGRRALPVFTSTATLARWRPDARPVAVTARQALSAAVQENAGALVVDLAGPVPYEAAGAALRALATGNDPAAVPAVAEAVDAVLRGEPAVATARLVPGGSAADGTLAVSLDPGAPAAEVAGRLARALAADPTLRTHLVRGLQLAVLPPGTPPPGGPTYRR</sequence>
<organism evidence="2 3">
    <name type="scientific">Streptomyces boetiae</name>
    <dbReference type="NCBI Taxonomy" id="3075541"/>
    <lineage>
        <taxon>Bacteria</taxon>
        <taxon>Bacillati</taxon>
        <taxon>Actinomycetota</taxon>
        <taxon>Actinomycetes</taxon>
        <taxon>Kitasatosporales</taxon>
        <taxon>Streptomycetaceae</taxon>
        <taxon>Streptomyces</taxon>
    </lineage>
</organism>
<accession>A0ABU2L389</accession>
<proteinExistence type="predicted"/>
<name>A0ABU2L389_9ACTN</name>
<comment type="caution">
    <text evidence="2">The sequence shown here is derived from an EMBL/GenBank/DDBJ whole genome shotgun (WGS) entry which is preliminary data.</text>
</comment>
<evidence type="ECO:0000313" key="2">
    <source>
        <dbReference type="EMBL" id="MDT0305982.1"/>
    </source>
</evidence>
<dbReference type="Pfam" id="PF07179">
    <property type="entry name" value="SseB"/>
    <property type="match status" value="1"/>
</dbReference>
<evidence type="ECO:0000313" key="3">
    <source>
        <dbReference type="Proteomes" id="UP001183388"/>
    </source>
</evidence>
<feature type="domain" description="SseB protein N-terminal" evidence="1">
    <location>
        <begin position="22"/>
        <end position="144"/>
    </location>
</feature>
<dbReference type="Proteomes" id="UP001183388">
    <property type="component" value="Unassembled WGS sequence"/>
</dbReference>
<protein>
    <submittedName>
        <fullName evidence="2">SseB family protein</fullName>
    </submittedName>
</protein>
<dbReference type="RefSeq" id="WP_311628894.1">
    <property type="nucleotide sequence ID" value="NZ_JAVREN010000003.1"/>
</dbReference>
<dbReference type="EMBL" id="JAVREN010000003">
    <property type="protein sequence ID" value="MDT0305982.1"/>
    <property type="molecule type" value="Genomic_DNA"/>
</dbReference>
<reference evidence="3" key="1">
    <citation type="submission" date="2023-07" db="EMBL/GenBank/DDBJ databases">
        <title>30 novel species of actinomycetes from the DSMZ collection.</title>
        <authorList>
            <person name="Nouioui I."/>
        </authorList>
    </citation>
    <scope>NUCLEOTIDE SEQUENCE [LARGE SCALE GENOMIC DNA]</scope>
    <source>
        <strain evidence="3">DSM 44917</strain>
    </source>
</reference>
<gene>
    <name evidence="2" type="ORF">RM780_03265</name>
</gene>
<keyword evidence="3" id="KW-1185">Reference proteome</keyword>
<dbReference type="InterPro" id="IPR009839">
    <property type="entry name" value="SseB_N"/>
</dbReference>